<proteinExistence type="predicted"/>
<evidence type="ECO:0000313" key="2">
    <source>
        <dbReference type="EMBL" id="MFC3885897.1"/>
    </source>
</evidence>
<dbReference type="GO" id="GO:0008168">
    <property type="term" value="F:methyltransferase activity"/>
    <property type="evidence" value="ECO:0007669"/>
    <property type="project" value="UniProtKB-KW"/>
</dbReference>
<dbReference type="PANTHER" id="PTHR34203:SF13">
    <property type="entry name" value="EXPRESSED PROTEIN"/>
    <property type="match status" value="1"/>
</dbReference>
<dbReference type="EMBL" id="JBHRZT010000072">
    <property type="protein sequence ID" value="MFC3885897.1"/>
    <property type="molecule type" value="Genomic_DNA"/>
</dbReference>
<dbReference type="Pfam" id="PF05050">
    <property type="entry name" value="Methyltransf_21"/>
    <property type="match status" value="1"/>
</dbReference>
<gene>
    <name evidence="2" type="ORF">ACFOU2_21435</name>
</gene>
<keyword evidence="3" id="KW-1185">Reference proteome</keyword>
<feature type="domain" description="Methyltransferase FkbM" evidence="1">
    <location>
        <begin position="109"/>
        <end position="271"/>
    </location>
</feature>
<dbReference type="InterPro" id="IPR029063">
    <property type="entry name" value="SAM-dependent_MTases_sf"/>
</dbReference>
<dbReference type="PANTHER" id="PTHR34203">
    <property type="entry name" value="METHYLTRANSFERASE, FKBM FAMILY PROTEIN"/>
    <property type="match status" value="1"/>
</dbReference>
<dbReference type="GO" id="GO:0032259">
    <property type="term" value="P:methylation"/>
    <property type="evidence" value="ECO:0007669"/>
    <property type="project" value="UniProtKB-KW"/>
</dbReference>
<name>A0ABV8B9T0_9BACI</name>
<comment type="caution">
    <text evidence="2">The sequence shown here is derived from an EMBL/GenBank/DDBJ whole genome shotgun (WGS) entry which is preliminary data.</text>
</comment>
<reference evidence="3" key="1">
    <citation type="journal article" date="2019" name="Int. J. Syst. Evol. Microbiol.">
        <title>The Global Catalogue of Microorganisms (GCM) 10K type strain sequencing project: providing services to taxonomists for standard genome sequencing and annotation.</title>
        <authorList>
            <consortium name="The Broad Institute Genomics Platform"/>
            <consortium name="The Broad Institute Genome Sequencing Center for Infectious Disease"/>
            <person name="Wu L."/>
            <person name="Ma J."/>
        </authorList>
    </citation>
    <scope>NUCLEOTIDE SEQUENCE [LARGE SCALE GENOMIC DNA]</scope>
    <source>
        <strain evidence="3">CCUG 61889</strain>
    </source>
</reference>
<accession>A0ABV8B9T0</accession>
<keyword evidence="2" id="KW-0489">Methyltransferase</keyword>
<dbReference type="Gene3D" id="3.40.50.150">
    <property type="entry name" value="Vaccinia Virus protein VP39"/>
    <property type="match status" value="1"/>
</dbReference>
<dbReference type="InterPro" id="IPR006342">
    <property type="entry name" value="FkbM_mtfrase"/>
</dbReference>
<organism evidence="2 3">
    <name type="scientific">Bacillus songklensis</name>
    <dbReference type="NCBI Taxonomy" id="1069116"/>
    <lineage>
        <taxon>Bacteria</taxon>
        <taxon>Bacillati</taxon>
        <taxon>Bacillota</taxon>
        <taxon>Bacilli</taxon>
        <taxon>Bacillales</taxon>
        <taxon>Bacillaceae</taxon>
        <taxon>Bacillus</taxon>
    </lineage>
</organism>
<sequence>MSHHYIKGKEHINMVSKALIRKSLLMRMWEKYPKVWKFLIDTGIFLKYKTLNIHKLPNFIKLPSSNILYINPSENRGRALLIKEGVTQERLTEFWRKAVELYEPSLVIDVGVNYGECLFSANYHFETKVYGIEANQYLLEYIVKSREEHPNKSQIHIVHAFASDQEKEDQLFYIDTHWSGTSSASYMPSHNMIEESIVPTITIDSLFEKESLQSHHLLFKVDVEGFEAFVLKGMETLFQNCRTGVGFIEYDSRYIENSGVEIDEFLTFLQRYFIIYVYDLNDRLIKMPIVSYGNLKELFKSDYVHTDFLLMSDESMERQLNLEVY</sequence>
<dbReference type="Proteomes" id="UP001595752">
    <property type="component" value="Unassembled WGS sequence"/>
</dbReference>
<dbReference type="InterPro" id="IPR052514">
    <property type="entry name" value="SAM-dependent_MTase"/>
</dbReference>
<protein>
    <submittedName>
        <fullName evidence="2">FkbM family methyltransferase</fullName>
    </submittedName>
</protein>
<keyword evidence="2" id="KW-0808">Transferase</keyword>
<dbReference type="SUPFAM" id="SSF53335">
    <property type="entry name" value="S-adenosyl-L-methionine-dependent methyltransferases"/>
    <property type="match status" value="1"/>
</dbReference>
<evidence type="ECO:0000313" key="3">
    <source>
        <dbReference type="Proteomes" id="UP001595752"/>
    </source>
</evidence>
<evidence type="ECO:0000259" key="1">
    <source>
        <dbReference type="Pfam" id="PF05050"/>
    </source>
</evidence>
<dbReference type="NCBIfam" id="TIGR01444">
    <property type="entry name" value="fkbM_fam"/>
    <property type="match status" value="1"/>
</dbReference>